<dbReference type="Pfam" id="PF08291">
    <property type="entry name" value="Peptidase_M15_3"/>
    <property type="match status" value="1"/>
</dbReference>
<keyword evidence="3" id="KW-1185">Reference proteome</keyword>
<dbReference type="Gene3D" id="3.30.1380.10">
    <property type="match status" value="1"/>
</dbReference>
<evidence type="ECO:0000313" key="3">
    <source>
        <dbReference type="Proteomes" id="UP000595272"/>
    </source>
</evidence>
<sequence length="140" mass="15303">MSVQLTPNFTVKELTVTNVAAANIPTSAEVEQLRQLATHILQPLRDALGKPVIVNSAFRSEAVNKAVGGTKTSQHRLGQAADIRVKGMTPLELCKFIIKLGLPFDQLIEEGTWTHVSFGPRNRRQVLTMRGGKYTPGLKA</sequence>
<dbReference type="InterPro" id="IPR009045">
    <property type="entry name" value="Zn_M74/Hedgehog-like"/>
</dbReference>
<dbReference type="InterPro" id="IPR013230">
    <property type="entry name" value="Peptidase_M15A_C"/>
</dbReference>
<accession>A0A7U3WJW0</accession>
<dbReference type="Proteomes" id="UP000595272">
    <property type="component" value="Segment"/>
</dbReference>
<reference evidence="2 3" key="1">
    <citation type="submission" date="2020-12" db="EMBL/GenBank/DDBJ databases">
        <title>Complete genome sequence of Stenotrophomonas maltophilia phage Salva.</title>
        <authorList>
            <person name="Jefferson B."/>
            <person name="Yao G."/>
            <person name="Clark J."/>
            <person name="Le T."/>
            <person name="Young R."/>
            <person name="Gonzalez C."/>
            <person name="Liu M."/>
        </authorList>
    </citation>
    <scope>NUCLEOTIDE SEQUENCE [LARGE SCALE GENOMIC DNA]</scope>
</reference>
<organism evidence="2 3">
    <name type="scientific">Stenotrophomonas phage Salva</name>
    <dbReference type="NCBI Taxonomy" id="2801524"/>
    <lineage>
        <taxon>Viruses</taxon>
        <taxon>Duplodnaviria</taxon>
        <taxon>Heunggongvirae</taxon>
        <taxon>Uroviricota</taxon>
        <taxon>Caudoviricetes</taxon>
        <taxon>Beaumontvirinae</taxon>
        <taxon>Salvavirus</taxon>
        <taxon>Salvavirus salva</taxon>
    </lineage>
</organism>
<proteinExistence type="predicted"/>
<evidence type="ECO:0000313" key="2">
    <source>
        <dbReference type="EMBL" id="QQM18193.1"/>
    </source>
</evidence>
<evidence type="ECO:0000259" key="1">
    <source>
        <dbReference type="Pfam" id="PF08291"/>
    </source>
</evidence>
<dbReference type="SUPFAM" id="SSF55166">
    <property type="entry name" value="Hedgehog/DD-peptidase"/>
    <property type="match status" value="1"/>
</dbReference>
<feature type="domain" description="Peptidase M15A C-terminal" evidence="1">
    <location>
        <begin position="8"/>
        <end position="116"/>
    </location>
</feature>
<gene>
    <name evidence="2" type="ORF">CPT_Salva_029</name>
</gene>
<name>A0A7U3WJW0_9CAUD</name>
<protein>
    <submittedName>
        <fullName evidence="2">Endolysin endopeptidase</fullName>
    </submittedName>
</protein>
<dbReference type="EMBL" id="MW393850">
    <property type="protein sequence ID" value="QQM18193.1"/>
    <property type="molecule type" value="Genomic_DNA"/>
</dbReference>